<evidence type="ECO:0000313" key="1">
    <source>
        <dbReference type="EMBL" id="JAH42585.1"/>
    </source>
</evidence>
<reference evidence="1" key="1">
    <citation type="submission" date="2014-11" db="EMBL/GenBank/DDBJ databases">
        <authorList>
            <person name="Amaro Gonzalez C."/>
        </authorList>
    </citation>
    <scope>NUCLEOTIDE SEQUENCE</scope>
</reference>
<accession>A0A0E9SPI2</accession>
<protein>
    <submittedName>
        <fullName evidence="1">Uncharacterized protein</fullName>
    </submittedName>
</protein>
<proteinExistence type="predicted"/>
<organism evidence="1">
    <name type="scientific">Anguilla anguilla</name>
    <name type="common">European freshwater eel</name>
    <name type="synonym">Muraena anguilla</name>
    <dbReference type="NCBI Taxonomy" id="7936"/>
    <lineage>
        <taxon>Eukaryota</taxon>
        <taxon>Metazoa</taxon>
        <taxon>Chordata</taxon>
        <taxon>Craniata</taxon>
        <taxon>Vertebrata</taxon>
        <taxon>Euteleostomi</taxon>
        <taxon>Actinopterygii</taxon>
        <taxon>Neopterygii</taxon>
        <taxon>Teleostei</taxon>
        <taxon>Anguilliformes</taxon>
        <taxon>Anguillidae</taxon>
        <taxon>Anguilla</taxon>
    </lineage>
</organism>
<sequence>MVSHKSSMKCVAKAVYRKDKI</sequence>
<name>A0A0E9SPI2_ANGAN</name>
<dbReference type="EMBL" id="GBXM01065992">
    <property type="protein sequence ID" value="JAH42585.1"/>
    <property type="molecule type" value="Transcribed_RNA"/>
</dbReference>
<reference evidence="1" key="2">
    <citation type="journal article" date="2015" name="Fish Shellfish Immunol.">
        <title>Early steps in the European eel (Anguilla anguilla)-Vibrio vulnificus interaction in the gills: Role of the RtxA13 toxin.</title>
        <authorList>
            <person name="Callol A."/>
            <person name="Pajuelo D."/>
            <person name="Ebbesson L."/>
            <person name="Teles M."/>
            <person name="MacKenzie S."/>
            <person name="Amaro C."/>
        </authorList>
    </citation>
    <scope>NUCLEOTIDE SEQUENCE</scope>
</reference>
<dbReference type="AlphaFoldDB" id="A0A0E9SPI2"/>